<dbReference type="InterPro" id="IPR027417">
    <property type="entry name" value="P-loop_NTPase"/>
</dbReference>
<keyword evidence="2" id="KW-0479">Metal-binding</keyword>
<keyword evidence="4 9" id="KW-0863">Zinc-finger</keyword>
<dbReference type="PROSITE" id="PS00028">
    <property type="entry name" value="ZINC_FINGER_C2H2_1"/>
    <property type="match status" value="6"/>
</dbReference>
<dbReference type="GO" id="GO:0008270">
    <property type="term" value="F:zinc ion binding"/>
    <property type="evidence" value="ECO:0007669"/>
    <property type="project" value="UniProtKB-KW"/>
</dbReference>
<dbReference type="AlphaFoldDB" id="A0A7I4AC75"/>
<evidence type="ECO:0000256" key="1">
    <source>
        <dbReference type="ARBA" id="ARBA00004123"/>
    </source>
</evidence>
<dbReference type="InterPro" id="IPR036236">
    <property type="entry name" value="Znf_C2H2_sf"/>
</dbReference>
<feature type="domain" description="C2H2-type" evidence="11">
    <location>
        <begin position="342"/>
        <end position="372"/>
    </location>
</feature>
<dbReference type="EMBL" id="ABEU02000011">
    <property type="status" value="NOT_ANNOTATED_CDS"/>
    <property type="molecule type" value="Genomic_DNA"/>
</dbReference>
<reference evidence="12 13" key="2">
    <citation type="journal article" date="2018" name="Plant J.">
        <title>The Physcomitrella patens chromosome-scale assembly reveals moss genome structure and evolution.</title>
        <authorList>
            <person name="Lang D."/>
            <person name="Ullrich K.K."/>
            <person name="Murat F."/>
            <person name="Fuchs J."/>
            <person name="Jenkins J."/>
            <person name="Haas F.B."/>
            <person name="Piednoel M."/>
            <person name="Gundlach H."/>
            <person name="Van Bel M."/>
            <person name="Meyberg R."/>
            <person name="Vives C."/>
            <person name="Morata J."/>
            <person name="Symeonidi A."/>
            <person name="Hiss M."/>
            <person name="Muchero W."/>
            <person name="Kamisugi Y."/>
            <person name="Saleh O."/>
            <person name="Blanc G."/>
            <person name="Decker E.L."/>
            <person name="van Gessel N."/>
            <person name="Grimwood J."/>
            <person name="Hayes R.D."/>
            <person name="Graham S.W."/>
            <person name="Gunter L.E."/>
            <person name="McDaniel S.F."/>
            <person name="Hoernstein S.N.W."/>
            <person name="Larsson A."/>
            <person name="Li F.W."/>
            <person name="Perroud P.F."/>
            <person name="Phillips J."/>
            <person name="Ranjan P."/>
            <person name="Rokshar D.S."/>
            <person name="Rothfels C.J."/>
            <person name="Schneider L."/>
            <person name="Shu S."/>
            <person name="Stevenson D.W."/>
            <person name="Thummler F."/>
            <person name="Tillich M."/>
            <person name="Villarreal Aguilar J.C."/>
            <person name="Widiez T."/>
            <person name="Wong G.K."/>
            <person name="Wymore A."/>
            <person name="Zhang Y."/>
            <person name="Zimmer A.D."/>
            <person name="Quatrano R.S."/>
            <person name="Mayer K.F.X."/>
            <person name="Goodstein D."/>
            <person name="Casacuberta J.M."/>
            <person name="Vandepoele K."/>
            <person name="Reski R."/>
            <person name="Cuming A.C."/>
            <person name="Tuskan G.A."/>
            <person name="Maumus F."/>
            <person name="Salse J."/>
            <person name="Schmutz J."/>
            <person name="Rensing S.A."/>
        </authorList>
    </citation>
    <scope>NUCLEOTIDE SEQUENCE [LARGE SCALE GENOMIC DNA]</scope>
    <source>
        <strain evidence="12 13">cv. Gransden 2004</strain>
    </source>
</reference>
<evidence type="ECO:0000313" key="12">
    <source>
        <dbReference type="EnsemblPlants" id="Pp3c11_480V3.3"/>
    </source>
</evidence>
<reference evidence="12 13" key="1">
    <citation type="journal article" date="2008" name="Science">
        <title>The Physcomitrella genome reveals evolutionary insights into the conquest of land by plants.</title>
        <authorList>
            <person name="Rensing S."/>
            <person name="Lang D."/>
            <person name="Zimmer A."/>
            <person name="Terry A."/>
            <person name="Salamov A."/>
            <person name="Shapiro H."/>
            <person name="Nishiyama T."/>
            <person name="Perroud P.-F."/>
            <person name="Lindquist E."/>
            <person name="Kamisugi Y."/>
            <person name="Tanahashi T."/>
            <person name="Sakakibara K."/>
            <person name="Fujita T."/>
            <person name="Oishi K."/>
            <person name="Shin-I T."/>
            <person name="Kuroki Y."/>
            <person name="Toyoda A."/>
            <person name="Suzuki Y."/>
            <person name="Hashimoto A."/>
            <person name="Yamaguchi K."/>
            <person name="Sugano A."/>
            <person name="Kohara Y."/>
            <person name="Fujiyama A."/>
            <person name="Anterola A."/>
            <person name="Aoki S."/>
            <person name="Ashton N."/>
            <person name="Barbazuk W.B."/>
            <person name="Barker E."/>
            <person name="Bennetzen J."/>
            <person name="Bezanilla M."/>
            <person name="Blankenship R."/>
            <person name="Cho S.H."/>
            <person name="Dutcher S."/>
            <person name="Estelle M."/>
            <person name="Fawcett J.A."/>
            <person name="Gundlach H."/>
            <person name="Hanada K."/>
            <person name="Heyl A."/>
            <person name="Hicks K.A."/>
            <person name="Hugh J."/>
            <person name="Lohr M."/>
            <person name="Mayer K."/>
            <person name="Melkozernov A."/>
            <person name="Murata T."/>
            <person name="Nelson D."/>
            <person name="Pils B."/>
            <person name="Prigge M."/>
            <person name="Reiss B."/>
            <person name="Renner T."/>
            <person name="Rombauts S."/>
            <person name="Rushton P."/>
            <person name="Sanderfoot A."/>
            <person name="Schween G."/>
            <person name="Shiu S.-H."/>
            <person name="Stueber K."/>
            <person name="Theodoulou F.L."/>
            <person name="Tu H."/>
            <person name="Van de Peer Y."/>
            <person name="Verrier P.J."/>
            <person name="Waters E."/>
            <person name="Wood A."/>
            <person name="Yang L."/>
            <person name="Cove D."/>
            <person name="Cuming A."/>
            <person name="Hasebe M."/>
            <person name="Lucas S."/>
            <person name="Mishler D.B."/>
            <person name="Reski R."/>
            <person name="Grigoriev I."/>
            <person name="Quatrano R.S."/>
            <person name="Boore J.L."/>
        </authorList>
    </citation>
    <scope>NUCLEOTIDE SEQUENCE [LARGE SCALE GENOMIC DNA]</scope>
    <source>
        <strain evidence="12 13">cv. Gransden 2004</strain>
    </source>
</reference>
<keyword evidence="6" id="KW-0805">Transcription regulation</keyword>
<dbReference type="InterPro" id="IPR013087">
    <property type="entry name" value="Znf_C2H2_type"/>
</dbReference>
<keyword evidence="3" id="KW-0677">Repeat</keyword>
<evidence type="ECO:0000313" key="13">
    <source>
        <dbReference type="Proteomes" id="UP000006727"/>
    </source>
</evidence>
<comment type="subcellular location">
    <subcellularLocation>
        <location evidence="1">Nucleus</location>
    </subcellularLocation>
</comment>
<evidence type="ECO:0000259" key="11">
    <source>
        <dbReference type="PROSITE" id="PS50157"/>
    </source>
</evidence>
<evidence type="ECO:0000256" key="8">
    <source>
        <dbReference type="ARBA" id="ARBA00023242"/>
    </source>
</evidence>
<accession>A0A7I4AC75</accession>
<feature type="region of interest" description="Disordered" evidence="10">
    <location>
        <begin position="117"/>
        <end position="149"/>
    </location>
</feature>
<dbReference type="FunFam" id="3.30.160.60:FF:000125">
    <property type="entry name" value="Putative zinc finger protein 143"/>
    <property type="match status" value="1"/>
</dbReference>
<evidence type="ECO:0000256" key="7">
    <source>
        <dbReference type="ARBA" id="ARBA00023163"/>
    </source>
</evidence>
<evidence type="ECO:0000256" key="4">
    <source>
        <dbReference type="ARBA" id="ARBA00022771"/>
    </source>
</evidence>
<dbReference type="InParanoid" id="A0A7I4AC75"/>
<dbReference type="SUPFAM" id="SSF57667">
    <property type="entry name" value="beta-beta-alpha zinc fingers"/>
    <property type="match status" value="3"/>
</dbReference>
<dbReference type="SUPFAM" id="SSF52540">
    <property type="entry name" value="P-loop containing nucleoside triphosphate hydrolases"/>
    <property type="match status" value="1"/>
</dbReference>
<evidence type="ECO:0000256" key="5">
    <source>
        <dbReference type="ARBA" id="ARBA00022833"/>
    </source>
</evidence>
<evidence type="ECO:0000256" key="3">
    <source>
        <dbReference type="ARBA" id="ARBA00022737"/>
    </source>
</evidence>
<proteinExistence type="predicted"/>
<feature type="domain" description="C2H2-type" evidence="11">
    <location>
        <begin position="153"/>
        <end position="180"/>
    </location>
</feature>
<dbReference type="Gramene" id="Pp3c11_480V3.3">
    <property type="protein sequence ID" value="Pp3c11_480V3.3"/>
    <property type="gene ID" value="Pp3c11_480"/>
</dbReference>
<dbReference type="Gene3D" id="3.40.50.300">
    <property type="entry name" value="P-loop containing nucleotide triphosphate hydrolases"/>
    <property type="match status" value="1"/>
</dbReference>
<dbReference type="PANTHER" id="PTHR46179:SF13">
    <property type="entry name" value="C2H2-TYPE DOMAIN-CONTAINING PROTEIN"/>
    <property type="match status" value="1"/>
</dbReference>
<feature type="compositionally biased region" description="Basic and acidic residues" evidence="10">
    <location>
        <begin position="140"/>
        <end position="149"/>
    </location>
</feature>
<dbReference type="EnsemblPlants" id="Pp3c11_480V3.3">
    <property type="protein sequence ID" value="Pp3c11_480V3.3"/>
    <property type="gene ID" value="Pp3c11_480"/>
</dbReference>
<evidence type="ECO:0000256" key="2">
    <source>
        <dbReference type="ARBA" id="ARBA00022723"/>
    </source>
</evidence>
<keyword evidence="8" id="KW-0539">Nucleus</keyword>
<keyword evidence="7" id="KW-0804">Transcription</keyword>
<evidence type="ECO:0000256" key="10">
    <source>
        <dbReference type="SAM" id="MobiDB-lite"/>
    </source>
</evidence>
<evidence type="ECO:0000256" key="6">
    <source>
        <dbReference type="ARBA" id="ARBA00023015"/>
    </source>
</evidence>
<keyword evidence="5" id="KW-0862">Zinc</keyword>
<feature type="domain" description="C2H2-type" evidence="11">
    <location>
        <begin position="210"/>
        <end position="234"/>
    </location>
</feature>
<dbReference type="PANTHER" id="PTHR46179">
    <property type="entry name" value="ZINC FINGER PROTEIN"/>
    <property type="match status" value="1"/>
</dbReference>
<name>A0A7I4AC75_PHYPA</name>
<reference evidence="12" key="3">
    <citation type="submission" date="2020-12" db="UniProtKB">
        <authorList>
            <consortium name="EnsemblPlants"/>
        </authorList>
    </citation>
    <scope>IDENTIFICATION</scope>
</reference>
<feature type="domain" description="C2H2-type" evidence="11">
    <location>
        <begin position="181"/>
        <end position="207"/>
    </location>
</feature>
<sequence>MSPVYFYQWVRIRVFLGSLVRTQAKAQAADTESFQSKTPSGLTLQYLICEGDEKPSQLVHFLCQHRQNKIILYFMTCACVDYWAIMLPQLESLSGLQAVALHGKMKQDSEEGIRIYSEENDSSVRPAEESNSNEAAGDNEDSKGGEGSPRERFKCVVCGITPLKPSLLKQHLRAHSAERPFSCSFENCGRQYKRQDHLNRHLLTHKGNLFFCTWEGCDLSFNVNANLQRHLRLHKKWDSNVLRGTKVEDNARLTCSEPGCGKVFKYPSLLQTHIESVHDSSPVTQGICVEPGCGEIFDSLSQLKAHIKVAHCYVVCETCGVSMLKNKLKSHTQTHEGVQTLIRCPHPGCVHSYTKKSNLDTHIRVIHQNVKPYDCSHAGCEMRFAYKVVRDKHEKSGVHAQPELGGNFEAEDLEFSLKSRGGRKRLRLNQVDDLLPRKHVSQPHE</sequence>
<dbReference type="Gene3D" id="3.30.160.60">
    <property type="entry name" value="Classic Zinc Finger"/>
    <property type="match status" value="5"/>
</dbReference>
<dbReference type="GO" id="GO:0006357">
    <property type="term" value="P:regulation of transcription by RNA polymerase II"/>
    <property type="evidence" value="ECO:0000318"/>
    <property type="project" value="GO_Central"/>
</dbReference>
<dbReference type="InterPro" id="IPR051061">
    <property type="entry name" value="Zinc_finger_trans_reg"/>
</dbReference>
<dbReference type="SMART" id="SM00355">
    <property type="entry name" value="ZnF_C2H2"/>
    <property type="match status" value="8"/>
</dbReference>
<dbReference type="Proteomes" id="UP000006727">
    <property type="component" value="Chromosome 11"/>
</dbReference>
<keyword evidence="13" id="KW-1185">Reference proteome</keyword>
<organism evidence="12 13">
    <name type="scientific">Physcomitrium patens</name>
    <name type="common">Spreading-leaved earth moss</name>
    <name type="synonym">Physcomitrella patens</name>
    <dbReference type="NCBI Taxonomy" id="3218"/>
    <lineage>
        <taxon>Eukaryota</taxon>
        <taxon>Viridiplantae</taxon>
        <taxon>Streptophyta</taxon>
        <taxon>Embryophyta</taxon>
        <taxon>Bryophyta</taxon>
        <taxon>Bryophytina</taxon>
        <taxon>Bryopsida</taxon>
        <taxon>Funariidae</taxon>
        <taxon>Funariales</taxon>
        <taxon>Funariaceae</taxon>
        <taxon>Physcomitrium</taxon>
    </lineage>
</organism>
<dbReference type="Pfam" id="PF00096">
    <property type="entry name" value="zf-C2H2"/>
    <property type="match status" value="4"/>
</dbReference>
<evidence type="ECO:0000256" key="9">
    <source>
        <dbReference type="PROSITE-ProRule" id="PRU00042"/>
    </source>
</evidence>
<dbReference type="PROSITE" id="PS50157">
    <property type="entry name" value="ZINC_FINGER_C2H2_2"/>
    <property type="match status" value="5"/>
</dbReference>
<protein>
    <recommendedName>
        <fullName evidence="11">C2H2-type domain-containing protein</fullName>
    </recommendedName>
</protein>
<gene>
    <name evidence="12" type="primary">LOC112288170</name>
</gene>
<dbReference type="GO" id="GO:0005634">
    <property type="term" value="C:nucleus"/>
    <property type="evidence" value="ECO:0000318"/>
    <property type="project" value="GO_Central"/>
</dbReference>
<feature type="domain" description="C2H2-type" evidence="11">
    <location>
        <begin position="253"/>
        <end position="283"/>
    </location>
</feature>